<keyword evidence="5" id="KW-1185">Reference proteome</keyword>
<dbReference type="AlphaFoldDB" id="E3I5R5"/>
<dbReference type="InterPro" id="IPR031304">
    <property type="entry name" value="SLT_2"/>
</dbReference>
<dbReference type="eggNOG" id="COG3409">
    <property type="taxonomic scope" value="Bacteria"/>
</dbReference>
<dbReference type="InterPro" id="IPR036365">
    <property type="entry name" value="PGBD-like_sf"/>
</dbReference>
<evidence type="ECO:0000313" key="5">
    <source>
        <dbReference type="Proteomes" id="UP000001399"/>
    </source>
</evidence>
<dbReference type="CAZy" id="GH103">
    <property type="family name" value="Glycoside Hydrolase Family 103"/>
</dbReference>
<dbReference type="GO" id="GO:0008933">
    <property type="term" value="F:peptidoglycan lytic transglycosylase activity"/>
    <property type="evidence" value="ECO:0007669"/>
    <property type="project" value="TreeGrafter"/>
</dbReference>
<dbReference type="InterPro" id="IPR036366">
    <property type="entry name" value="PGBDSf"/>
</dbReference>
<evidence type="ECO:0000259" key="2">
    <source>
        <dbReference type="Pfam" id="PF01471"/>
    </source>
</evidence>
<dbReference type="PANTHER" id="PTHR30163">
    <property type="entry name" value="MEMBRANE-BOUND LYTIC MUREIN TRANSGLYCOSYLASE B"/>
    <property type="match status" value="1"/>
</dbReference>
<dbReference type="STRING" id="648757.Rvan_0128"/>
<evidence type="ECO:0000259" key="3">
    <source>
        <dbReference type="Pfam" id="PF13406"/>
    </source>
</evidence>
<dbReference type="Gene3D" id="1.10.530.10">
    <property type="match status" value="1"/>
</dbReference>
<dbReference type="InterPro" id="IPR011970">
    <property type="entry name" value="MltB_2"/>
</dbReference>
<dbReference type="CDD" id="cd13399">
    <property type="entry name" value="Slt35-like"/>
    <property type="match status" value="1"/>
</dbReference>
<dbReference type="Proteomes" id="UP000001399">
    <property type="component" value="Chromosome"/>
</dbReference>
<accession>E3I5R5</accession>
<dbReference type="InterPro" id="IPR043426">
    <property type="entry name" value="MltB-like"/>
</dbReference>
<evidence type="ECO:0000313" key="4">
    <source>
        <dbReference type="EMBL" id="ADP69418.1"/>
    </source>
</evidence>
<reference evidence="5" key="1">
    <citation type="journal article" date="2011" name="J. Bacteriol.">
        <title>Genome sequences of eight morphologically diverse alphaproteobacteria.</title>
        <authorList>
            <consortium name="US DOE Joint Genome Institute"/>
            <person name="Brown P.J."/>
            <person name="Kysela D.T."/>
            <person name="Buechlein A."/>
            <person name="Hemmerich C."/>
            <person name="Brun Y.V."/>
        </authorList>
    </citation>
    <scope>NUCLEOTIDE SEQUENCE [LARGE SCALE GENOMIC DNA]</scope>
    <source>
        <strain evidence="5">ATCC 17100 / ATH 3.1.1 / DSM 162 / LMG 4299</strain>
    </source>
</reference>
<gene>
    <name evidence="4" type="ordered locus">Rvan_0128</name>
</gene>
<dbReference type="eggNOG" id="COG2951">
    <property type="taxonomic scope" value="Bacteria"/>
</dbReference>
<name>E3I5R5_RHOVT</name>
<dbReference type="NCBIfam" id="TIGR02283">
    <property type="entry name" value="MltB_2"/>
    <property type="match status" value="1"/>
</dbReference>
<sequence length="418" mass="46439">MRRFDLDFPMMLDWRLAMRRSVSRMMIASLLVAASASGASAAPCSTSSAGFDRWLSQFKAEARSQGLSSRALSALDGVTFDQSVINKDRGQSVFSQSFLEFSDRMAAKYRIEKARQLIGGKYKREFDRAEREFGVPGAIISAFWALETDFGANNGNMETVRSLATLAYDCRRPEKFREELLDVLKIIDRGDLSASEMRGPWAGELGQTQFVPSVYLKYGIDYDGDGHADLIRSAPDVIGSSANYLKALGWRRGEPWLKEVRVPESMDWSQADLTIQHPLSEWQRMGVQLSGAERVNGDLPASLLLPMGRNGPAFLAFDNFKVFLEWNQSLIYATTVAYLATRIDGAPPVSRGRGVSAFGYEQTKELQSLLRAKGYDVGEVDGKLGLLTRASVKKVQQKLGLPVDSYPSPELVSRLRGR</sequence>
<dbReference type="SUPFAM" id="SSF47090">
    <property type="entry name" value="PGBD-like"/>
    <property type="match status" value="1"/>
</dbReference>
<dbReference type="HOGENOM" id="CLU_035402_0_2_5"/>
<dbReference type="Gene3D" id="1.10.8.350">
    <property type="entry name" value="Bacterial muramidase"/>
    <property type="match status" value="1"/>
</dbReference>
<dbReference type="PANTHER" id="PTHR30163:SF8">
    <property type="entry name" value="LYTIC MUREIN TRANSGLYCOSYLASE"/>
    <property type="match status" value="1"/>
</dbReference>
<dbReference type="EMBL" id="CP002292">
    <property type="protein sequence ID" value="ADP69418.1"/>
    <property type="molecule type" value="Genomic_DNA"/>
</dbReference>
<evidence type="ECO:0000256" key="1">
    <source>
        <dbReference type="SAM" id="SignalP"/>
    </source>
</evidence>
<dbReference type="GO" id="GO:0009253">
    <property type="term" value="P:peptidoglycan catabolic process"/>
    <property type="evidence" value="ECO:0007669"/>
    <property type="project" value="TreeGrafter"/>
</dbReference>
<dbReference type="KEGG" id="rva:Rvan_0128"/>
<feature type="domain" description="Transglycosylase SLT" evidence="3">
    <location>
        <begin position="51"/>
        <end position="340"/>
    </location>
</feature>
<feature type="chain" id="PRO_5003171172" evidence="1">
    <location>
        <begin position="42"/>
        <end position="418"/>
    </location>
</feature>
<feature type="domain" description="Peptidoglycan binding-like" evidence="2">
    <location>
        <begin position="361"/>
        <end position="414"/>
    </location>
</feature>
<dbReference type="Pfam" id="PF13406">
    <property type="entry name" value="SLT_2"/>
    <property type="match status" value="1"/>
</dbReference>
<protein>
    <submittedName>
        <fullName evidence="4">Lytic murein transglycosylase</fullName>
    </submittedName>
</protein>
<dbReference type="InterPro" id="IPR023346">
    <property type="entry name" value="Lysozyme-like_dom_sf"/>
</dbReference>
<dbReference type="SUPFAM" id="SSF53955">
    <property type="entry name" value="Lysozyme-like"/>
    <property type="match status" value="1"/>
</dbReference>
<organism evidence="4 5">
    <name type="scientific">Rhodomicrobium vannielii (strain ATCC 17100 / DSM 162 / LMG 4299 / NCIMB 10020 / ATH 3.1.1)</name>
    <dbReference type="NCBI Taxonomy" id="648757"/>
    <lineage>
        <taxon>Bacteria</taxon>
        <taxon>Pseudomonadati</taxon>
        <taxon>Pseudomonadota</taxon>
        <taxon>Alphaproteobacteria</taxon>
        <taxon>Hyphomicrobiales</taxon>
        <taxon>Hyphomicrobiaceae</taxon>
        <taxon>Rhodomicrobium</taxon>
    </lineage>
</organism>
<feature type="signal peptide" evidence="1">
    <location>
        <begin position="1"/>
        <end position="41"/>
    </location>
</feature>
<dbReference type="Pfam" id="PF01471">
    <property type="entry name" value="PG_binding_1"/>
    <property type="match status" value="1"/>
</dbReference>
<proteinExistence type="predicted"/>
<dbReference type="Gene3D" id="1.10.101.10">
    <property type="entry name" value="PGBD-like superfamily/PGBD"/>
    <property type="match status" value="1"/>
</dbReference>
<dbReference type="InterPro" id="IPR002477">
    <property type="entry name" value="Peptidoglycan-bd-like"/>
</dbReference>
<keyword evidence="1" id="KW-0732">Signal</keyword>